<evidence type="ECO:0000256" key="1">
    <source>
        <dbReference type="SAM" id="MobiDB-lite"/>
    </source>
</evidence>
<sequence>MVRLGEPSTSTGPTWKTLSENLEDDEETNLIRGALVASLFNKNRIELGLALIRRASARTRAKVLGSLIHDAEYASRDVRLRWMCHRELQRETGTEETLEKELREVVQNGGIGPLDEDDLLSALARTSDGKDRRIAMSEVLAAGEASVLRRMEAEEDRRYLEDNPDGLLARLQRDLPESPADDPSILQLTRLHNELLHGCLIQASLHNTAIAKRALSAELRPVFLAMLWDEAEGLEEVEALFEEFGEPPDGGNTVTKLWGLLRHRLLLSLRLGRKVLPQDTRVQLLSENTLDLVEGSPAYTPRQRASLAHDLSVYHVRGFTQSFFRAFALTNASFGEGREQDQIGELESLLQVMRGHLRKAGCSFRLTWMGWFCYVFLNCRYLENMSSWRSYAAGDLPRGCAGRARRKEPGRPPDPAGPRVLRLGHRAGRGGRGIERGAGGRRGLRQVRPRRCPRGCGGG</sequence>
<feature type="compositionally biased region" description="Basic residues" evidence="1">
    <location>
        <begin position="442"/>
        <end position="453"/>
    </location>
</feature>
<gene>
    <name evidence="2" type="ORF">HKI87_03g24950</name>
</gene>
<keyword evidence="3" id="KW-1185">Reference proteome</keyword>
<reference evidence="2 3" key="1">
    <citation type="submission" date="2024-03" db="EMBL/GenBank/DDBJ databases">
        <title>Complete genome sequence of the green alga Chloropicon roscoffensis RCC1871.</title>
        <authorList>
            <person name="Lemieux C."/>
            <person name="Pombert J.-F."/>
            <person name="Otis C."/>
            <person name="Turmel M."/>
        </authorList>
    </citation>
    <scope>NUCLEOTIDE SEQUENCE [LARGE SCALE GENOMIC DNA]</scope>
    <source>
        <strain evidence="2 3">RCC1871</strain>
    </source>
</reference>
<organism evidence="2 3">
    <name type="scientific">Chloropicon roscoffensis</name>
    <dbReference type="NCBI Taxonomy" id="1461544"/>
    <lineage>
        <taxon>Eukaryota</taxon>
        <taxon>Viridiplantae</taxon>
        <taxon>Chlorophyta</taxon>
        <taxon>Chloropicophyceae</taxon>
        <taxon>Chloropicales</taxon>
        <taxon>Chloropicaceae</taxon>
        <taxon>Chloropicon</taxon>
    </lineage>
</organism>
<evidence type="ECO:0000313" key="3">
    <source>
        <dbReference type="Proteomes" id="UP001472866"/>
    </source>
</evidence>
<dbReference type="Proteomes" id="UP001472866">
    <property type="component" value="Chromosome 03"/>
</dbReference>
<proteinExistence type="predicted"/>
<dbReference type="AlphaFoldDB" id="A0AAX4P582"/>
<evidence type="ECO:0008006" key="4">
    <source>
        <dbReference type="Google" id="ProtNLM"/>
    </source>
</evidence>
<feature type="region of interest" description="Disordered" evidence="1">
    <location>
        <begin position="402"/>
        <end position="459"/>
    </location>
</feature>
<name>A0AAX4P582_9CHLO</name>
<protein>
    <recommendedName>
        <fullName evidence="4">Nuclear pore complex protein</fullName>
    </recommendedName>
</protein>
<accession>A0AAX4P582</accession>
<dbReference type="EMBL" id="CP151503">
    <property type="protein sequence ID" value="WZN60961.1"/>
    <property type="molecule type" value="Genomic_DNA"/>
</dbReference>
<evidence type="ECO:0000313" key="2">
    <source>
        <dbReference type="EMBL" id="WZN60961.1"/>
    </source>
</evidence>